<dbReference type="Proteomes" id="UP000320244">
    <property type="component" value="Unassembled WGS sequence"/>
</dbReference>
<organism evidence="4 5">
    <name type="scientific">Leekyejoonella antrihumi</name>
    <dbReference type="NCBI Taxonomy" id="1660198"/>
    <lineage>
        <taxon>Bacteria</taxon>
        <taxon>Bacillati</taxon>
        <taxon>Actinomycetota</taxon>
        <taxon>Actinomycetes</taxon>
        <taxon>Micrococcales</taxon>
        <taxon>Dermacoccaceae</taxon>
        <taxon>Leekyejoonella</taxon>
    </lineage>
</organism>
<dbReference type="PANTHER" id="PTHR43841">
    <property type="entry name" value="3-HYDROXYACYL-THIOESTER DEHYDRATASE HTDX-RELATED"/>
    <property type="match status" value="1"/>
</dbReference>
<feature type="domain" description="MaoC-like" evidence="3">
    <location>
        <begin position="221"/>
        <end position="292"/>
    </location>
</feature>
<feature type="region of interest" description="Disordered" evidence="2">
    <location>
        <begin position="1"/>
        <end position="32"/>
    </location>
</feature>
<name>A0A563E8L5_9MICO</name>
<feature type="compositionally biased region" description="Low complexity" evidence="2">
    <location>
        <begin position="8"/>
        <end position="32"/>
    </location>
</feature>
<gene>
    <name evidence="4" type="ORF">FGL98_00500</name>
</gene>
<dbReference type="InterPro" id="IPR002539">
    <property type="entry name" value="MaoC-like_dom"/>
</dbReference>
<reference evidence="4 5" key="1">
    <citation type="submission" date="2019-05" db="EMBL/GenBank/DDBJ databases">
        <authorList>
            <person name="Lee S.D."/>
        </authorList>
    </citation>
    <scope>NUCLEOTIDE SEQUENCE [LARGE SCALE GENOMIC DNA]</scope>
    <source>
        <strain evidence="4 5">C5-26</strain>
    </source>
</reference>
<dbReference type="Gene3D" id="3.10.129.10">
    <property type="entry name" value="Hotdog Thioesterase"/>
    <property type="match status" value="1"/>
</dbReference>
<keyword evidence="5" id="KW-1185">Reference proteome</keyword>
<dbReference type="SUPFAM" id="SSF54637">
    <property type="entry name" value="Thioesterase/thiol ester dehydrase-isomerase"/>
    <property type="match status" value="2"/>
</dbReference>
<dbReference type="AlphaFoldDB" id="A0A563E8L5"/>
<protein>
    <recommendedName>
        <fullName evidence="3">MaoC-like domain-containing protein</fullName>
    </recommendedName>
</protein>
<dbReference type="EMBL" id="VCQV01000001">
    <property type="protein sequence ID" value="TWP38918.1"/>
    <property type="molecule type" value="Genomic_DNA"/>
</dbReference>
<evidence type="ECO:0000313" key="4">
    <source>
        <dbReference type="EMBL" id="TWP38918.1"/>
    </source>
</evidence>
<evidence type="ECO:0000259" key="3">
    <source>
        <dbReference type="Pfam" id="PF01575"/>
    </source>
</evidence>
<reference evidence="4 5" key="2">
    <citation type="submission" date="2019-08" db="EMBL/GenBank/DDBJ databases">
        <title>Jejuicoccus antrihumi gen. nov., sp. nov., a new member of the family Dermacoccaceae isolated from a cave.</title>
        <authorList>
            <person name="Schumann P."/>
            <person name="Kim I.S."/>
        </authorList>
    </citation>
    <scope>NUCLEOTIDE SEQUENCE [LARGE SCALE GENOMIC DNA]</scope>
    <source>
        <strain evidence="4 5">C5-26</strain>
    </source>
</reference>
<comment type="similarity">
    <text evidence="1">Belongs to the enoyl-CoA hydratase/isomerase family.</text>
</comment>
<evidence type="ECO:0000256" key="1">
    <source>
        <dbReference type="ARBA" id="ARBA00005254"/>
    </source>
</evidence>
<comment type="caution">
    <text evidence="4">The sequence shown here is derived from an EMBL/GenBank/DDBJ whole genome shotgun (WGS) entry which is preliminary data.</text>
</comment>
<proteinExistence type="inferred from homology"/>
<evidence type="ECO:0000256" key="2">
    <source>
        <dbReference type="SAM" id="MobiDB-lite"/>
    </source>
</evidence>
<accession>A0A563E8L5</accession>
<dbReference type="InterPro" id="IPR029069">
    <property type="entry name" value="HotDog_dom_sf"/>
</dbReference>
<dbReference type="PANTHER" id="PTHR43841:SF1">
    <property type="entry name" value="3-HYDROXYACYL-THIOESTER DEHYDRATASE X"/>
    <property type="match status" value="1"/>
</dbReference>
<dbReference type="OrthoDB" id="9774179at2"/>
<dbReference type="Pfam" id="PF01575">
    <property type="entry name" value="MaoC_dehydratas"/>
    <property type="match status" value="1"/>
</dbReference>
<evidence type="ECO:0000313" key="5">
    <source>
        <dbReference type="Proteomes" id="UP000320244"/>
    </source>
</evidence>
<sequence>MSARRSRSSPSRVRPGSPVRSCASAASPSWAPSPMSRMIELTSTPALVKLYAAAVATSRGRGGKSPLPDVQVVRSGIHVDPAHLADYDQVCGFALRDELPATYLHNLAFPLQVTLFVDKGYPYPLTGSVHLANRLIQHRPVRLAEELTVRVRAENARPHRSGVQVDVVSQAHVGDELVWEGLATYLYRGQQMEGEAQPRPPEPEAVSGAGATWRLPGDLGRRFAGVSGDINPIHLHPLTAKAMGFPRAIVHGMWSQAAMLAGIESRLPPAYVADMSFRKPVLIPGTATFVAHRAPDGSWDLALRNPKKDTVLVRGAVTPAIAVSNFVNGEVVG</sequence>